<protein>
    <submittedName>
        <fullName evidence="1">Uncharacterized protein</fullName>
    </submittedName>
</protein>
<proteinExistence type="predicted"/>
<sequence length="111" mass="12535">MPPLHLLHRRHANNTTELNIPKQYKYPPILSTGHNQHLQSLISTALSWQQGPSSGPIVWHIGHAAPRTQLVTDLGAAGPKMRWVGRVGWVLHETMEARWVGQRTVWPMGGW</sequence>
<name>A0A176ZXB7_9PEZI</name>
<organism evidence="1">
    <name type="scientific">Pseudogymnoascus destructans</name>
    <dbReference type="NCBI Taxonomy" id="655981"/>
    <lineage>
        <taxon>Eukaryota</taxon>
        <taxon>Fungi</taxon>
        <taxon>Dikarya</taxon>
        <taxon>Ascomycota</taxon>
        <taxon>Pezizomycotina</taxon>
        <taxon>Leotiomycetes</taxon>
        <taxon>Thelebolales</taxon>
        <taxon>Thelebolaceae</taxon>
        <taxon>Pseudogymnoascus</taxon>
    </lineage>
</organism>
<evidence type="ECO:0000313" key="1">
    <source>
        <dbReference type="EMBL" id="OAF54437.1"/>
    </source>
</evidence>
<gene>
    <name evidence="1" type="ORF">VC83_09228</name>
</gene>
<reference evidence="1" key="1">
    <citation type="submission" date="2016-03" db="EMBL/GenBank/DDBJ databases">
        <title>Updated assembly of Pseudogymnoascus destructans, the fungus causing white-nose syndrome of bats.</title>
        <authorList>
            <person name="Palmer J.M."/>
            <person name="Drees K.P."/>
            <person name="Foster J.T."/>
            <person name="Lindner D.L."/>
        </authorList>
    </citation>
    <scope>NUCLEOTIDE SEQUENCE [LARGE SCALE GENOMIC DNA]</scope>
    <source>
        <strain evidence="1">20631-21</strain>
    </source>
</reference>
<dbReference type="RefSeq" id="XP_024319742.1">
    <property type="nucleotide sequence ID" value="XM_024472672.1"/>
</dbReference>
<dbReference type="EMBL" id="KV441423">
    <property type="protein sequence ID" value="OAF54437.1"/>
    <property type="molecule type" value="Genomic_DNA"/>
</dbReference>
<accession>A0A176ZXB7</accession>
<dbReference type="GeneID" id="36292264"/>
<dbReference type="Proteomes" id="UP000077154">
    <property type="component" value="Unassembled WGS sequence"/>
</dbReference>
<dbReference type="AlphaFoldDB" id="A0A176ZXB7"/>